<dbReference type="GO" id="GO:0004470">
    <property type="term" value="F:malic enzyme activity"/>
    <property type="evidence" value="ECO:0007669"/>
    <property type="project" value="InterPro"/>
</dbReference>
<dbReference type="AlphaFoldDB" id="A0A833X6V4"/>
<dbReference type="InterPro" id="IPR046346">
    <property type="entry name" value="Aminoacid_DH-like_N_sf"/>
</dbReference>
<dbReference type="Proteomes" id="UP000619265">
    <property type="component" value="Unassembled WGS sequence"/>
</dbReference>
<accession>A0A833X6V4</accession>
<gene>
    <name evidence="3" type="ORF">F2P56_017715</name>
</gene>
<dbReference type="Gene3D" id="3.40.50.10380">
    <property type="entry name" value="Malic enzyme, N-terminal domain"/>
    <property type="match status" value="1"/>
</dbReference>
<evidence type="ECO:0000259" key="1">
    <source>
        <dbReference type="Pfam" id="PF00390"/>
    </source>
</evidence>
<organism evidence="3 4">
    <name type="scientific">Juglans regia</name>
    <name type="common">English walnut</name>
    <dbReference type="NCBI Taxonomy" id="51240"/>
    <lineage>
        <taxon>Eukaryota</taxon>
        <taxon>Viridiplantae</taxon>
        <taxon>Streptophyta</taxon>
        <taxon>Embryophyta</taxon>
        <taxon>Tracheophyta</taxon>
        <taxon>Spermatophyta</taxon>
        <taxon>Magnoliopsida</taxon>
        <taxon>eudicotyledons</taxon>
        <taxon>Gunneridae</taxon>
        <taxon>Pentapetalae</taxon>
        <taxon>rosids</taxon>
        <taxon>fabids</taxon>
        <taxon>Fagales</taxon>
        <taxon>Juglandaceae</taxon>
        <taxon>Juglans</taxon>
    </lineage>
</organism>
<proteinExistence type="predicted"/>
<dbReference type="InterPro" id="IPR037062">
    <property type="entry name" value="Malic_N_dom_sf"/>
</dbReference>
<dbReference type="Pfam" id="PF00390">
    <property type="entry name" value="malic"/>
    <property type="match status" value="1"/>
</dbReference>
<dbReference type="EMBL" id="LIHL02000008">
    <property type="protein sequence ID" value="KAF5461636.1"/>
    <property type="molecule type" value="Genomic_DNA"/>
</dbReference>
<feature type="domain" description="Reverse transcriptase zinc-binding" evidence="2">
    <location>
        <begin position="135"/>
        <end position="219"/>
    </location>
</feature>
<sequence length="281" mass="32248">MEACGGAGALKRYLGSAVAIWKHIRKGWGAFSSHFILVLGRGSRIKFWRDIWCGNEALKDAFPAIFRVAHNQDASIEDLMTLSGDQVQWNVTFSRTSQDWEVDTFEAFFNLLYSVKPNRLQGDRMWWTPAGKGIFSVQSFYKSLSQAANIPFPWRRIWRNKAPPKAVFFTWTSALGRILTTDNLRKRRIVILDWCCMCKRSGETVEHLLLHCETSRALWVEVFSRIELSFVMPTSMCLPITIDVGTNNEQLLKDEFYTGLRHKRATGQVVFHVDSGIYRAA</sequence>
<evidence type="ECO:0000259" key="2">
    <source>
        <dbReference type="Pfam" id="PF13966"/>
    </source>
</evidence>
<reference evidence="3" key="2">
    <citation type="submission" date="2020-03" db="EMBL/GenBank/DDBJ databases">
        <title>Walnut 2.0.</title>
        <authorList>
            <person name="Marrano A."/>
            <person name="Britton M."/>
            <person name="Zimin A.V."/>
            <person name="Zaini P.A."/>
            <person name="Workman R."/>
            <person name="Puiu D."/>
            <person name="Bianco L."/>
            <person name="Allen B.J."/>
            <person name="Troggio M."/>
            <person name="Leslie C.A."/>
            <person name="Timp W."/>
            <person name="Dendekar A."/>
            <person name="Salzberg S.L."/>
            <person name="Neale D.B."/>
        </authorList>
    </citation>
    <scope>NUCLEOTIDE SEQUENCE</scope>
    <source>
        <tissue evidence="3">Leaves</tissue>
    </source>
</reference>
<dbReference type="SUPFAM" id="SSF53223">
    <property type="entry name" value="Aminoacid dehydrogenase-like, N-terminal domain"/>
    <property type="match status" value="1"/>
</dbReference>
<reference evidence="3" key="1">
    <citation type="submission" date="2015-10" db="EMBL/GenBank/DDBJ databases">
        <authorList>
            <person name="Martinez-Garcia P.J."/>
            <person name="Crepeau M.W."/>
            <person name="Puiu D."/>
            <person name="Gonzalez-Ibeas D."/>
            <person name="Whalen J."/>
            <person name="Stevens K."/>
            <person name="Paul R."/>
            <person name="Butterfield T."/>
            <person name="Britton M."/>
            <person name="Reagan R."/>
            <person name="Chakraborty S."/>
            <person name="Walawage S.L."/>
            <person name="Vasquez-Gross H.A."/>
            <person name="Cardeno C."/>
            <person name="Famula R."/>
            <person name="Pratt K."/>
            <person name="Kuruganti S."/>
            <person name="Aradhya M.K."/>
            <person name="Leslie C.A."/>
            <person name="Dandekar A.M."/>
            <person name="Salzberg S.L."/>
            <person name="Wegrzyn J.L."/>
            <person name="Langley C.H."/>
            <person name="Neale D.B."/>
        </authorList>
    </citation>
    <scope>NUCLEOTIDE SEQUENCE</scope>
    <source>
        <tissue evidence="3">Leaves</tissue>
    </source>
</reference>
<dbReference type="Pfam" id="PF13966">
    <property type="entry name" value="zf-RVT"/>
    <property type="match status" value="1"/>
</dbReference>
<evidence type="ECO:0008006" key="5">
    <source>
        <dbReference type="Google" id="ProtNLM"/>
    </source>
</evidence>
<dbReference type="PANTHER" id="PTHR36617:SF15">
    <property type="entry name" value="REVERSE TRANSCRIPTASE ZINC-BINDING DOMAIN-CONTAINING PROTEIN"/>
    <property type="match status" value="1"/>
</dbReference>
<feature type="domain" description="Malic enzyme N-terminal" evidence="1">
    <location>
        <begin position="235"/>
        <end position="268"/>
    </location>
</feature>
<evidence type="ECO:0000313" key="4">
    <source>
        <dbReference type="Proteomes" id="UP000619265"/>
    </source>
</evidence>
<protein>
    <recommendedName>
        <fullName evidence="5">Reverse transcriptase zinc-binding domain-containing protein</fullName>
    </recommendedName>
</protein>
<dbReference type="GO" id="GO:0016616">
    <property type="term" value="F:oxidoreductase activity, acting on the CH-OH group of donors, NAD or NADP as acceptor"/>
    <property type="evidence" value="ECO:0007669"/>
    <property type="project" value="InterPro"/>
</dbReference>
<dbReference type="InterPro" id="IPR012301">
    <property type="entry name" value="Malic_N_dom"/>
</dbReference>
<name>A0A833X6V4_JUGRE</name>
<evidence type="ECO:0000313" key="3">
    <source>
        <dbReference type="EMBL" id="KAF5461636.1"/>
    </source>
</evidence>
<dbReference type="PANTHER" id="PTHR36617">
    <property type="entry name" value="PROTEIN, PUTATIVE-RELATED"/>
    <property type="match status" value="1"/>
</dbReference>
<dbReference type="Gramene" id="Jr08_03710_p1">
    <property type="protein sequence ID" value="cds.Jr08_03710_p1"/>
    <property type="gene ID" value="Jr08_03710"/>
</dbReference>
<dbReference type="InterPro" id="IPR026960">
    <property type="entry name" value="RVT-Znf"/>
</dbReference>
<comment type="caution">
    <text evidence="3">The sequence shown here is derived from an EMBL/GenBank/DDBJ whole genome shotgun (WGS) entry which is preliminary data.</text>
</comment>